<keyword evidence="1" id="KW-1133">Transmembrane helix</keyword>
<feature type="transmembrane region" description="Helical" evidence="1">
    <location>
        <begin position="281"/>
        <end position="297"/>
    </location>
</feature>
<feature type="transmembrane region" description="Helical" evidence="1">
    <location>
        <begin position="156"/>
        <end position="178"/>
    </location>
</feature>
<keyword evidence="1" id="KW-0812">Transmembrane</keyword>
<evidence type="ECO:0000313" key="3">
    <source>
        <dbReference type="Proteomes" id="UP000035648"/>
    </source>
</evidence>
<sequence>MPLWLLPVLGRVLVGNGLFPVILKQNVGLPSRTRRFLLQFFFCTIFALIVAIATHHVSISHTAIIIFVIGLFNGFAAFAQWKAIDISLSRTSLFTFWDDIIAMALSLLILHEGRELNAGVYTGIILSLGAVVFFAIHSYQQRIHSNPDAKAVPFKFYLYVGFYSIIWGLATFAMRYLGVKNVSIGAFLAPWYLGALVAAFIILLRVDKKAITVALKTKDIAWMLALSSCVFVSLALTYKAYSMAPQNVVQPYFLIGEMILPTLIGLYFFKEVKGLDKSEKLVFSIAIIGGIIIAISKL</sequence>
<feature type="transmembrane region" description="Helical" evidence="1">
    <location>
        <begin position="184"/>
        <end position="204"/>
    </location>
</feature>
<evidence type="ECO:0008006" key="4">
    <source>
        <dbReference type="Google" id="ProtNLM"/>
    </source>
</evidence>
<protein>
    <recommendedName>
        <fullName evidence="4">EamA domain-containing protein</fullName>
    </recommendedName>
</protein>
<feature type="transmembrane region" description="Helical" evidence="1">
    <location>
        <begin position="6"/>
        <end position="23"/>
    </location>
</feature>
<feature type="transmembrane region" description="Helical" evidence="1">
    <location>
        <begin position="35"/>
        <end position="53"/>
    </location>
</feature>
<feature type="transmembrane region" description="Helical" evidence="1">
    <location>
        <begin position="91"/>
        <end position="110"/>
    </location>
</feature>
<feature type="transmembrane region" description="Helical" evidence="1">
    <location>
        <begin position="250"/>
        <end position="269"/>
    </location>
</feature>
<dbReference type="Proteomes" id="UP000035648">
    <property type="component" value="Chromosome"/>
</dbReference>
<keyword evidence="1" id="KW-0472">Membrane</keyword>
<dbReference type="AlphaFoldDB" id="A0A0G4B2K2"/>
<evidence type="ECO:0000313" key="2">
    <source>
        <dbReference type="EMBL" id="AKM82196.1"/>
    </source>
</evidence>
<dbReference type="EMBL" id="CP011213">
    <property type="protein sequence ID" value="AKM82196.1"/>
    <property type="molecule type" value="Genomic_DNA"/>
</dbReference>
<dbReference type="KEGG" id="bbgw:UT28_C0001G0390"/>
<feature type="transmembrane region" description="Helical" evidence="1">
    <location>
        <begin position="116"/>
        <end position="136"/>
    </location>
</feature>
<reference evidence="2 3" key="1">
    <citation type="journal article" date="2015" name="Nature">
        <title>rRNA introns, odd ribosomes, and small enigmatic genomes across a large radiation of phyla.</title>
        <authorList>
            <person name="Brown C.T."/>
            <person name="Hug L.A."/>
            <person name="Thomas B.C."/>
            <person name="Sharon I."/>
            <person name="Castelle C.J."/>
            <person name="Singh A."/>
            <person name="Wilkins M.J."/>
            <person name="Williams K.H."/>
            <person name="Banfield J.F."/>
        </authorList>
    </citation>
    <scope>NUCLEOTIDE SEQUENCE [LARGE SCALE GENOMIC DNA]</scope>
</reference>
<feature type="transmembrane region" description="Helical" evidence="1">
    <location>
        <begin position="220"/>
        <end position="238"/>
    </location>
</feature>
<name>A0A0G4B2K2_9BACT</name>
<organism evidence="2 3">
    <name type="scientific">Berkelbacteria bacterium GW2011_GWE1_39_12</name>
    <dbReference type="NCBI Taxonomy" id="1618337"/>
    <lineage>
        <taxon>Bacteria</taxon>
        <taxon>Candidatus Berkelbacteria</taxon>
    </lineage>
</organism>
<dbReference type="STRING" id="1618337.UT28_C0001G0390"/>
<proteinExistence type="predicted"/>
<accession>A0A0G4B2K2</accession>
<gene>
    <name evidence="2" type="ORF">UT28_C0001G0390</name>
</gene>
<evidence type="ECO:0000256" key="1">
    <source>
        <dbReference type="SAM" id="Phobius"/>
    </source>
</evidence>
<feature type="transmembrane region" description="Helical" evidence="1">
    <location>
        <begin position="59"/>
        <end position="79"/>
    </location>
</feature>